<evidence type="ECO:0000256" key="1">
    <source>
        <dbReference type="ARBA" id="ARBA00023002"/>
    </source>
</evidence>
<reference evidence="3" key="1">
    <citation type="submission" date="2020-07" db="EMBL/GenBank/DDBJ databases">
        <title>Huge and variable diversity of episymbiotic CPR bacteria and DPANN archaea in groundwater ecosystems.</title>
        <authorList>
            <person name="He C.Y."/>
            <person name="Keren R."/>
            <person name="Whittaker M."/>
            <person name="Farag I.F."/>
            <person name="Doudna J."/>
            <person name="Cate J.H.D."/>
            <person name="Banfield J.F."/>
        </authorList>
    </citation>
    <scope>NUCLEOTIDE SEQUENCE</scope>
    <source>
        <strain evidence="3">NC_groundwater_717_Ag_S-0.2um_59_8</strain>
    </source>
</reference>
<gene>
    <name evidence="3" type="ORF">HYY65_07815</name>
</gene>
<protein>
    <submittedName>
        <fullName evidence="3">TIGR03667 family PPOX class F420-dependent oxidoreductase</fullName>
        <ecNumber evidence="3">1.-.-.-</ecNumber>
    </submittedName>
</protein>
<dbReference type="GO" id="GO:0005829">
    <property type="term" value="C:cytosol"/>
    <property type="evidence" value="ECO:0007669"/>
    <property type="project" value="TreeGrafter"/>
</dbReference>
<dbReference type="InterPro" id="IPR052019">
    <property type="entry name" value="F420H2_bilvrd_red/Heme_oxyg"/>
</dbReference>
<evidence type="ECO:0000313" key="4">
    <source>
        <dbReference type="Proteomes" id="UP000741360"/>
    </source>
</evidence>
<dbReference type="PANTHER" id="PTHR35176:SF6">
    <property type="entry name" value="HEME OXYGENASE HI_0854-RELATED"/>
    <property type="match status" value="1"/>
</dbReference>
<evidence type="ECO:0000259" key="2">
    <source>
        <dbReference type="Pfam" id="PF01243"/>
    </source>
</evidence>
<dbReference type="EMBL" id="JACPSX010000148">
    <property type="protein sequence ID" value="MBI3014947.1"/>
    <property type="molecule type" value="Genomic_DNA"/>
</dbReference>
<keyword evidence="1 3" id="KW-0560">Oxidoreductase</keyword>
<dbReference type="InterPro" id="IPR011576">
    <property type="entry name" value="Pyridox_Oxase_N"/>
</dbReference>
<feature type="domain" description="Pyridoxamine 5'-phosphate oxidase N-terminal" evidence="2">
    <location>
        <begin position="12"/>
        <end position="106"/>
    </location>
</feature>
<dbReference type="Proteomes" id="UP000741360">
    <property type="component" value="Unassembled WGS sequence"/>
</dbReference>
<dbReference type="Gene3D" id="2.30.110.10">
    <property type="entry name" value="Electron Transport, Fmn-binding Protein, Chain A"/>
    <property type="match status" value="1"/>
</dbReference>
<dbReference type="Pfam" id="PF01243">
    <property type="entry name" value="PNPOx_N"/>
    <property type="match status" value="1"/>
</dbReference>
<sequence length="138" mass="15843">MLDFTTKFGRRVNRRLRQEQIIWLTTVDSNNVPLPRPVWFHWDGETLLIFSEEDRAKIRHIARNPKVSLNFNTDEEGGDVAVLVGKARVLEEPPPQTRVKAYLRKYKKGLKDLGMTSAAFTGSYSVPIVVTPKDMRGF</sequence>
<name>A0A932M0K3_UNCTE</name>
<dbReference type="InterPro" id="IPR012349">
    <property type="entry name" value="Split_barrel_FMN-bd"/>
</dbReference>
<dbReference type="GO" id="GO:0070967">
    <property type="term" value="F:coenzyme F420 binding"/>
    <property type="evidence" value="ECO:0007669"/>
    <property type="project" value="TreeGrafter"/>
</dbReference>
<accession>A0A932M0K3</accession>
<dbReference type="GO" id="GO:0016627">
    <property type="term" value="F:oxidoreductase activity, acting on the CH-CH group of donors"/>
    <property type="evidence" value="ECO:0007669"/>
    <property type="project" value="TreeGrafter"/>
</dbReference>
<dbReference type="EC" id="1.-.-.-" evidence="3"/>
<dbReference type="AlphaFoldDB" id="A0A932M0K3"/>
<evidence type="ECO:0000313" key="3">
    <source>
        <dbReference type="EMBL" id="MBI3014947.1"/>
    </source>
</evidence>
<dbReference type="SUPFAM" id="SSF50475">
    <property type="entry name" value="FMN-binding split barrel"/>
    <property type="match status" value="1"/>
</dbReference>
<proteinExistence type="predicted"/>
<dbReference type="InterPro" id="IPR019966">
    <property type="entry name" value="F420-dep_enz_PPOX_Rv3369"/>
</dbReference>
<dbReference type="NCBIfam" id="TIGR03667">
    <property type="entry name" value="Rv3369"/>
    <property type="match status" value="1"/>
</dbReference>
<comment type="caution">
    <text evidence="3">The sequence shown here is derived from an EMBL/GenBank/DDBJ whole genome shotgun (WGS) entry which is preliminary data.</text>
</comment>
<organism evidence="3 4">
    <name type="scientific">Tectimicrobiota bacterium</name>
    <dbReference type="NCBI Taxonomy" id="2528274"/>
    <lineage>
        <taxon>Bacteria</taxon>
        <taxon>Pseudomonadati</taxon>
        <taxon>Nitrospinota/Tectimicrobiota group</taxon>
        <taxon>Candidatus Tectimicrobiota</taxon>
    </lineage>
</organism>
<dbReference type="PANTHER" id="PTHR35176">
    <property type="entry name" value="HEME OXYGENASE HI_0854-RELATED"/>
    <property type="match status" value="1"/>
</dbReference>